<geneLocation type="plasmid" evidence="1">
    <name>pQBR57</name>
</geneLocation>
<accession>A0A0G4E5B4</accession>
<protein>
    <submittedName>
        <fullName evidence="1">Uncharacterized protein</fullName>
    </submittedName>
</protein>
<gene>
    <name evidence="1" type="ORF">PQBR57_0250</name>
</gene>
<organism evidence="1">
    <name type="scientific">Pseudomonas fluorescens (strain SBW25)</name>
    <dbReference type="NCBI Taxonomy" id="216595"/>
    <lineage>
        <taxon>Bacteria</taxon>
        <taxon>Pseudomonadati</taxon>
        <taxon>Pseudomonadota</taxon>
        <taxon>Gammaproteobacteria</taxon>
        <taxon>Pseudomonadales</taxon>
        <taxon>Pseudomonadaceae</taxon>
        <taxon>Pseudomonas</taxon>
    </lineage>
</organism>
<sequence>MSIRTANGYIALLAKQVEAGIISSGNPFVEEYLDTMDCSVEVELAQLRELQVGISRHPDTEPSISFTVIKKYLYGWKEADKFLSCLGLKGSKVLARGYYAALRA</sequence>
<name>A0A0G4E5B4_PSEFS</name>
<reference evidence="1" key="1">
    <citation type="submission" date="2014-12" db="EMBL/GenBank/DDBJ databases">
        <authorList>
            <person name="Hall J."/>
        </authorList>
    </citation>
    <scope>NUCLEOTIDE SEQUENCE [LARGE SCALE GENOMIC DNA]</scope>
    <source>
        <strain evidence="1">SBW25</strain>
        <plasmid evidence="1">pQBR57</plasmid>
    </source>
</reference>
<dbReference type="RefSeq" id="WP_192963384.1">
    <property type="nucleotide sequence ID" value="NZ_LN713926.1"/>
</dbReference>
<proteinExistence type="predicted"/>
<evidence type="ECO:0000313" key="1">
    <source>
        <dbReference type="EMBL" id="CEK42203.1"/>
    </source>
</evidence>
<reference evidence="1" key="2">
    <citation type="submission" date="2015-06" db="EMBL/GenBank/DDBJ databases">
        <title>Environmentally co-occuring mercury resistance plasmids are genetically and phenotypically diverse and confer variable context-dependent fitness effects.</title>
        <authorList>
            <person name="Hall J.P.J."/>
            <person name="Harrison E."/>
            <person name="Lilley A.K."/>
            <person name="Paterson S."/>
            <person name="Spiers A.J."/>
            <person name="Brockhurst M.A."/>
        </authorList>
    </citation>
    <scope>NUCLEOTIDE SEQUENCE [LARGE SCALE GENOMIC DNA]</scope>
    <source>
        <strain evidence="1">SBW25</strain>
        <plasmid evidence="1">pQBR57</plasmid>
    </source>
</reference>
<keyword evidence="1" id="KW-0614">Plasmid</keyword>
<dbReference type="AlphaFoldDB" id="A0A0G4E5B4"/>
<dbReference type="EMBL" id="LN713926">
    <property type="protein sequence ID" value="CEK42203.1"/>
    <property type="molecule type" value="Genomic_DNA"/>
</dbReference>